<reference evidence="2" key="2">
    <citation type="submission" date="2020-06" db="EMBL/GenBank/DDBJ databases">
        <title>Helianthus annuus Genome sequencing and assembly Release 2.</title>
        <authorList>
            <person name="Gouzy J."/>
            <person name="Langlade N."/>
            <person name="Munos S."/>
        </authorList>
    </citation>
    <scope>NUCLEOTIDE SEQUENCE</scope>
    <source>
        <tissue evidence="2">Leaves</tissue>
    </source>
</reference>
<reference evidence="2" key="1">
    <citation type="journal article" date="2017" name="Nature">
        <title>The sunflower genome provides insights into oil metabolism, flowering and Asterid evolution.</title>
        <authorList>
            <person name="Badouin H."/>
            <person name="Gouzy J."/>
            <person name="Grassa C.J."/>
            <person name="Murat F."/>
            <person name="Staton S.E."/>
            <person name="Cottret L."/>
            <person name="Lelandais-Briere C."/>
            <person name="Owens G.L."/>
            <person name="Carrere S."/>
            <person name="Mayjonade B."/>
            <person name="Legrand L."/>
            <person name="Gill N."/>
            <person name="Kane N.C."/>
            <person name="Bowers J.E."/>
            <person name="Hubner S."/>
            <person name="Bellec A."/>
            <person name="Berard A."/>
            <person name="Berges H."/>
            <person name="Blanchet N."/>
            <person name="Boniface M.C."/>
            <person name="Brunel D."/>
            <person name="Catrice O."/>
            <person name="Chaidir N."/>
            <person name="Claudel C."/>
            <person name="Donnadieu C."/>
            <person name="Faraut T."/>
            <person name="Fievet G."/>
            <person name="Helmstetter N."/>
            <person name="King M."/>
            <person name="Knapp S.J."/>
            <person name="Lai Z."/>
            <person name="Le Paslier M.C."/>
            <person name="Lippi Y."/>
            <person name="Lorenzon L."/>
            <person name="Mandel J.R."/>
            <person name="Marage G."/>
            <person name="Marchand G."/>
            <person name="Marquand E."/>
            <person name="Bret-Mestries E."/>
            <person name="Morien E."/>
            <person name="Nambeesan S."/>
            <person name="Nguyen T."/>
            <person name="Pegot-Espagnet P."/>
            <person name="Pouilly N."/>
            <person name="Raftis F."/>
            <person name="Sallet E."/>
            <person name="Schiex T."/>
            <person name="Thomas J."/>
            <person name="Vandecasteele C."/>
            <person name="Vares D."/>
            <person name="Vear F."/>
            <person name="Vautrin S."/>
            <person name="Crespi M."/>
            <person name="Mangin B."/>
            <person name="Burke J.M."/>
            <person name="Salse J."/>
            <person name="Munos S."/>
            <person name="Vincourt P."/>
            <person name="Rieseberg L.H."/>
            <person name="Langlade N.B."/>
        </authorList>
    </citation>
    <scope>NUCLEOTIDE SEQUENCE</scope>
    <source>
        <tissue evidence="2">Leaves</tissue>
    </source>
</reference>
<evidence type="ECO:0000313" key="2">
    <source>
        <dbReference type="EMBL" id="KAF5810590.1"/>
    </source>
</evidence>
<name>A0A9K3NSS7_HELAN</name>
<feature type="transmembrane region" description="Helical" evidence="1">
    <location>
        <begin position="50"/>
        <end position="70"/>
    </location>
</feature>
<dbReference type="EMBL" id="MNCJ02000319">
    <property type="protein sequence ID" value="KAF5810590.1"/>
    <property type="molecule type" value="Genomic_DNA"/>
</dbReference>
<accession>A0A9K3NSS7</accession>
<proteinExistence type="predicted"/>
<keyword evidence="1" id="KW-1133">Transmembrane helix</keyword>
<protein>
    <submittedName>
        <fullName evidence="2">Uncharacterized protein</fullName>
    </submittedName>
</protein>
<dbReference type="AlphaFoldDB" id="A0A9K3NSS7"/>
<keyword evidence="1" id="KW-0472">Membrane</keyword>
<sequence>MKVKNDSELVPGTSKVGTESVLKIFRFGKFGTDTQNNLLISDHGFHTNNIVTIQLFLLIFFRLSFSVFFYTSVNAHVLRQVPECCQEF</sequence>
<organism evidence="2 3">
    <name type="scientific">Helianthus annuus</name>
    <name type="common">Common sunflower</name>
    <dbReference type="NCBI Taxonomy" id="4232"/>
    <lineage>
        <taxon>Eukaryota</taxon>
        <taxon>Viridiplantae</taxon>
        <taxon>Streptophyta</taxon>
        <taxon>Embryophyta</taxon>
        <taxon>Tracheophyta</taxon>
        <taxon>Spermatophyta</taxon>
        <taxon>Magnoliopsida</taxon>
        <taxon>eudicotyledons</taxon>
        <taxon>Gunneridae</taxon>
        <taxon>Pentapetalae</taxon>
        <taxon>asterids</taxon>
        <taxon>campanulids</taxon>
        <taxon>Asterales</taxon>
        <taxon>Asteraceae</taxon>
        <taxon>Asteroideae</taxon>
        <taxon>Heliantheae alliance</taxon>
        <taxon>Heliantheae</taxon>
        <taxon>Helianthus</taxon>
    </lineage>
</organism>
<evidence type="ECO:0000256" key="1">
    <source>
        <dbReference type="SAM" id="Phobius"/>
    </source>
</evidence>
<gene>
    <name evidence="2" type="ORF">HanXRQr2_Chr04g0171341</name>
</gene>
<keyword evidence="3" id="KW-1185">Reference proteome</keyword>
<dbReference type="Gramene" id="mRNA:HanXRQr2_Chr04g0171341">
    <property type="protein sequence ID" value="CDS:HanXRQr2_Chr04g0171341.1"/>
    <property type="gene ID" value="HanXRQr2_Chr04g0171341"/>
</dbReference>
<keyword evidence="1" id="KW-0812">Transmembrane</keyword>
<evidence type="ECO:0000313" key="3">
    <source>
        <dbReference type="Proteomes" id="UP000215914"/>
    </source>
</evidence>
<comment type="caution">
    <text evidence="2">The sequence shown here is derived from an EMBL/GenBank/DDBJ whole genome shotgun (WGS) entry which is preliminary data.</text>
</comment>
<dbReference type="Proteomes" id="UP000215914">
    <property type="component" value="Unassembled WGS sequence"/>
</dbReference>